<feature type="region of interest" description="Disordered" evidence="13">
    <location>
        <begin position="704"/>
        <end position="736"/>
    </location>
</feature>
<feature type="compositionally biased region" description="Polar residues" evidence="13">
    <location>
        <begin position="620"/>
        <end position="630"/>
    </location>
</feature>
<dbReference type="InterPro" id="IPR028375">
    <property type="entry name" value="KA1/Ssp2_C"/>
</dbReference>
<evidence type="ECO:0000259" key="15">
    <source>
        <dbReference type="PROSITE" id="PS50032"/>
    </source>
</evidence>
<evidence type="ECO:0000256" key="9">
    <source>
        <dbReference type="ARBA" id="ARBA00023274"/>
    </source>
</evidence>
<feature type="compositionally biased region" description="Low complexity" evidence="13">
    <location>
        <begin position="551"/>
        <end position="562"/>
    </location>
</feature>
<feature type="compositionally biased region" description="Acidic residues" evidence="13">
    <location>
        <begin position="1093"/>
        <end position="1103"/>
    </location>
</feature>
<feature type="compositionally biased region" description="Polar residues" evidence="13">
    <location>
        <begin position="836"/>
        <end position="845"/>
    </location>
</feature>
<keyword evidence="7 12" id="KW-0067">ATP-binding</keyword>
<dbReference type="InterPro" id="IPR002136">
    <property type="entry name" value="Ribosomal_uL4"/>
</dbReference>
<feature type="region of interest" description="Disordered" evidence="13">
    <location>
        <begin position="867"/>
        <end position="952"/>
    </location>
</feature>
<evidence type="ECO:0000256" key="13">
    <source>
        <dbReference type="SAM" id="MobiDB-lite"/>
    </source>
</evidence>
<keyword evidence="3" id="KW-0723">Serine/threonine-protein kinase</keyword>
<dbReference type="InterPro" id="IPR023574">
    <property type="entry name" value="Ribosomal_uL4_dom_sf"/>
</dbReference>
<keyword evidence="4" id="KW-0808">Transferase</keyword>
<dbReference type="GO" id="GO:0003735">
    <property type="term" value="F:structural constituent of ribosome"/>
    <property type="evidence" value="ECO:0007669"/>
    <property type="project" value="InterPro"/>
</dbReference>
<dbReference type="Gene3D" id="3.40.1370.10">
    <property type="match status" value="1"/>
</dbReference>
<dbReference type="Pfam" id="PF00573">
    <property type="entry name" value="Ribosomal_L4"/>
    <property type="match status" value="1"/>
</dbReference>
<dbReference type="Proteomes" id="UP000054107">
    <property type="component" value="Unassembled WGS sequence"/>
</dbReference>
<feature type="compositionally biased region" description="Basic and acidic residues" evidence="13">
    <location>
        <begin position="818"/>
        <end position="827"/>
    </location>
</feature>
<dbReference type="PROSITE" id="PS50032">
    <property type="entry name" value="KA1"/>
    <property type="match status" value="1"/>
</dbReference>
<comment type="catalytic activity">
    <reaction evidence="10">
        <text>L-threonyl-[protein] + ATP = O-phospho-L-threonyl-[protein] + ADP + H(+)</text>
        <dbReference type="Rhea" id="RHEA:46608"/>
        <dbReference type="Rhea" id="RHEA-COMP:11060"/>
        <dbReference type="Rhea" id="RHEA-COMP:11605"/>
        <dbReference type="ChEBI" id="CHEBI:15378"/>
        <dbReference type="ChEBI" id="CHEBI:30013"/>
        <dbReference type="ChEBI" id="CHEBI:30616"/>
        <dbReference type="ChEBI" id="CHEBI:61977"/>
        <dbReference type="ChEBI" id="CHEBI:456216"/>
        <dbReference type="EC" id="2.7.11.1"/>
    </reaction>
</comment>
<evidence type="ECO:0000256" key="1">
    <source>
        <dbReference type="ARBA" id="ARBA00010528"/>
    </source>
</evidence>
<evidence type="ECO:0000256" key="4">
    <source>
        <dbReference type="ARBA" id="ARBA00022679"/>
    </source>
</evidence>
<feature type="compositionally biased region" description="Basic and acidic residues" evidence="13">
    <location>
        <begin position="867"/>
        <end position="879"/>
    </location>
</feature>
<dbReference type="FunFam" id="3.40.1370.10:FF:000002">
    <property type="entry name" value="60S ribosomal protein L4"/>
    <property type="match status" value="1"/>
</dbReference>
<gene>
    <name evidence="16" type="primary">PARPA_13302.1 scaffold 46619</name>
</gene>
<keyword evidence="5 12" id="KW-0547">Nucleotide-binding</keyword>
<comment type="similarity">
    <text evidence="1">Belongs to the universal ribosomal protein uL4 family.</text>
</comment>
<feature type="compositionally biased region" description="Low complexity" evidence="13">
    <location>
        <begin position="599"/>
        <end position="609"/>
    </location>
</feature>
<dbReference type="InterPro" id="IPR017441">
    <property type="entry name" value="Protein_kinase_ATP_BS"/>
</dbReference>
<feature type="compositionally biased region" description="Polar residues" evidence="13">
    <location>
        <begin position="365"/>
        <end position="378"/>
    </location>
</feature>
<dbReference type="InterPro" id="IPR045240">
    <property type="entry name" value="Ribosomal_uL4_euk/arch"/>
</dbReference>
<dbReference type="STRING" id="35722.A0A0B7NNM6"/>
<dbReference type="OrthoDB" id="193931at2759"/>
<dbReference type="PANTHER" id="PTHR19431">
    <property type="entry name" value="60S RIBOSOMAL PROTEIN L4"/>
    <property type="match status" value="1"/>
</dbReference>
<dbReference type="GO" id="GO:0004674">
    <property type="term" value="F:protein serine/threonine kinase activity"/>
    <property type="evidence" value="ECO:0007669"/>
    <property type="project" value="UniProtKB-KW"/>
</dbReference>
<evidence type="ECO:0000256" key="12">
    <source>
        <dbReference type="PROSITE-ProRule" id="PRU10141"/>
    </source>
</evidence>
<evidence type="ECO:0000256" key="5">
    <source>
        <dbReference type="ARBA" id="ARBA00022741"/>
    </source>
</evidence>
<evidence type="ECO:0000259" key="14">
    <source>
        <dbReference type="PROSITE" id="PS50011"/>
    </source>
</evidence>
<dbReference type="Pfam" id="PF14374">
    <property type="entry name" value="Ribos_L4_asso_C"/>
    <property type="match status" value="1"/>
</dbReference>
<dbReference type="SUPFAM" id="SSF103243">
    <property type="entry name" value="KA1-like"/>
    <property type="match status" value="1"/>
</dbReference>
<dbReference type="Pfam" id="PF00069">
    <property type="entry name" value="Pkinase"/>
    <property type="match status" value="1"/>
</dbReference>
<organism evidence="16 17">
    <name type="scientific">Parasitella parasitica</name>
    <dbReference type="NCBI Taxonomy" id="35722"/>
    <lineage>
        <taxon>Eukaryota</taxon>
        <taxon>Fungi</taxon>
        <taxon>Fungi incertae sedis</taxon>
        <taxon>Mucoromycota</taxon>
        <taxon>Mucoromycotina</taxon>
        <taxon>Mucoromycetes</taxon>
        <taxon>Mucorales</taxon>
        <taxon>Mucorineae</taxon>
        <taxon>Mucoraceae</taxon>
        <taxon>Parasitella</taxon>
    </lineage>
</organism>
<protein>
    <recommendedName>
        <fullName evidence="2">non-specific serine/threonine protein kinase</fullName>
        <ecNumber evidence="2">2.7.11.1</ecNumber>
    </recommendedName>
</protein>
<name>A0A0B7NNM6_9FUNG</name>
<keyword evidence="8" id="KW-0689">Ribosomal protein</keyword>
<reference evidence="16 17" key="1">
    <citation type="submission" date="2014-09" db="EMBL/GenBank/DDBJ databases">
        <authorList>
            <person name="Ellenberger Sabrina"/>
        </authorList>
    </citation>
    <scope>NUCLEOTIDE SEQUENCE [LARGE SCALE GENOMIC DNA]</scope>
    <source>
        <strain evidence="16 17">CBS 412.66</strain>
    </source>
</reference>
<feature type="binding site" evidence="12">
    <location>
        <position position="61"/>
    </location>
    <ligand>
        <name>ATP</name>
        <dbReference type="ChEBI" id="CHEBI:30616"/>
    </ligand>
</feature>
<dbReference type="Gene3D" id="3.30.310.80">
    <property type="entry name" value="Kinase associated domain 1, KA1"/>
    <property type="match status" value="1"/>
</dbReference>
<evidence type="ECO:0000256" key="11">
    <source>
        <dbReference type="ARBA" id="ARBA00048679"/>
    </source>
</evidence>
<evidence type="ECO:0000256" key="3">
    <source>
        <dbReference type="ARBA" id="ARBA00022527"/>
    </source>
</evidence>
<dbReference type="InterPro" id="IPR000719">
    <property type="entry name" value="Prot_kinase_dom"/>
</dbReference>
<keyword evidence="9" id="KW-0687">Ribonucleoprotein</keyword>
<dbReference type="EC" id="2.7.11.1" evidence="2"/>
<feature type="compositionally biased region" description="Polar residues" evidence="13">
    <location>
        <begin position="439"/>
        <end position="449"/>
    </location>
</feature>
<comment type="catalytic activity">
    <reaction evidence="11">
        <text>L-seryl-[protein] + ATP = O-phospho-L-seryl-[protein] + ADP + H(+)</text>
        <dbReference type="Rhea" id="RHEA:17989"/>
        <dbReference type="Rhea" id="RHEA-COMP:9863"/>
        <dbReference type="Rhea" id="RHEA-COMP:11604"/>
        <dbReference type="ChEBI" id="CHEBI:15378"/>
        <dbReference type="ChEBI" id="CHEBI:29999"/>
        <dbReference type="ChEBI" id="CHEBI:30616"/>
        <dbReference type="ChEBI" id="CHEBI:83421"/>
        <dbReference type="ChEBI" id="CHEBI:456216"/>
        <dbReference type="EC" id="2.7.11.1"/>
    </reaction>
</comment>
<feature type="domain" description="Protein kinase" evidence="14">
    <location>
        <begin position="1"/>
        <end position="261"/>
    </location>
</feature>
<dbReference type="EMBL" id="LN733986">
    <property type="protein sequence ID" value="CEP18992.1"/>
    <property type="molecule type" value="Genomic_DNA"/>
</dbReference>
<feature type="region of interest" description="Disordered" evidence="13">
    <location>
        <begin position="1086"/>
        <end position="1118"/>
    </location>
</feature>
<feature type="domain" description="KA1" evidence="15">
    <location>
        <begin position="1131"/>
        <end position="1181"/>
    </location>
</feature>
<sequence length="1575" mass="172150">MTSLVTSTAQSSPKRPLQKKQNKLGPYNLLQTLGEGEFGKVKLGIHIETGQETLNHPYIVKLYNVVETEKYIGIILEYASGGELFEYILAHRHLKEKDAKRFFAQLISSVQYMHKRKIVHRDLKLENLLLDKNRNIIVTDFGFANQFASAADDMMATTCGSPCYAAPELVVNAGLYAGSAVDIWSCGVILYAMLCGFLPFDDDPSNPDSDNINQLYRYILSTNLIFPSHVNPDARDLLAKMLVPDPTKRCSLDYIVKHAWLEPYRQFLKKDAAQLEMEVLSAARLSSMPDIKHDNNSSSKPIVVSSSVSTSLPRKMTAGANAPSARKTHIPVVTRDRFAPVANDKYLVTNHKLSNAVTEKPLSATPKSASIGRSSATPATVEKKPVHATSLKTSKVPTFITRKPVKTEDDEPASNDSAVTVASAADAANAAPDDLQPEKSLSSPLSAHQDSPALASIASAKKGQRRGTDKFLSFFTGSRTSHIPVVSHKDYQQDEAIVSEEKAVATSILTSNECCYYGTTEEVAQEDSAIDSVAALVSNDKNDNDQKLLHSSSEASTVGGSSLPVHATLPSPTIADDHEETLPDQTLDSDNSDNDNDNNDINAARSSSSTIEEDQEGEANASNGSQYDGTSSIVSHRLSLEQERSIVSNASVLSEQAVDSSLHSSSIVSSKDAPRRTPLIFNSQLAGSSSLAKRHPQHNNHIRIDTSSLSAESHVDNASLSSTGTSPQPEVSNSTRLTAKFVVSNAMGDGGRKAMAAVRRSIYRKHKSQPPPSGANTHQQTAPNNGSLRSNSQRNSAPVNERKEPLISFAKSRFEETNAHNPTKDNHQQQQQQRQAKNNSSVMATSASELTAAKSNTGKKMMDWIKKKSHGKESKKEANAHVAAKATNKEPSRASAQILTRSRNIANNNSSSSKKETTTPAAQAKTSRSAKNAATNIAPTTKKSSKIPATAQKTKKAVISILASSTTASKHTIDAAPAPAPAAPKEQVIIPEHNSIRARNRTFSGSENAIAELIKKQDTVDQRIQVHQGAIDRKALTSQSPPLVIKDAARILHILGIDTTLESPYVLVCCRRKAKSYVAAELLNKQDRHQGQDEDDEEEEDLVIDGSSASSSGISTTAVQRGQDPIYGDASIDNGDEIRFVVEMCRFKNLPGLYIVDIRRLRGNAWAYKFLYHKLIDFLDLDHQCIYVNIWMDDDFHCKSAARPVLNVYTECGKNVASTVPLPAVFKAPIRPDIVNFVHTNMAKNKRQAYAVSDKAGEQTSAESWGTGRAVARIPRVNGSGTHRAGQAAFGNMCRGGRMFAPTKTWRKWHIKTNLNQKRFATASALAASALPSLVMARGHRVEKIEEVPLVVSDSIEKLTKTKEAVALLKALNAYSDVVKVSNSRKLRAGQGKLRNRRHRQRRGPLVIYNEDNGLVKAFRNLPGLELVNVRRLNLLQLAPGGHLGRFIIWTQSAIALLDELYGTYETPATLKKDYVLPAHIMTNPDVARLINSDEIQSVVRPAGNKHHKRPFTQKKNPLKNQGVMNRLNPYAQVLRRAELVKAEKVAAGKVAKVQKKRSPKTVACKKFLETLHSE</sequence>
<keyword evidence="17" id="KW-1185">Reference proteome</keyword>
<dbReference type="Pfam" id="PF02149">
    <property type="entry name" value="KA1"/>
    <property type="match status" value="1"/>
</dbReference>
<dbReference type="GO" id="GO:1990904">
    <property type="term" value="C:ribonucleoprotein complex"/>
    <property type="evidence" value="ECO:0007669"/>
    <property type="project" value="UniProtKB-KW"/>
</dbReference>
<evidence type="ECO:0000313" key="16">
    <source>
        <dbReference type="EMBL" id="CEP18992.1"/>
    </source>
</evidence>
<feature type="compositionally biased region" description="Polar residues" evidence="13">
    <location>
        <begin position="705"/>
        <end position="736"/>
    </location>
</feature>
<feature type="compositionally biased region" description="Polar residues" evidence="13">
    <location>
        <begin position="1"/>
        <end position="13"/>
    </location>
</feature>
<dbReference type="SMART" id="SM00220">
    <property type="entry name" value="S_TKc"/>
    <property type="match status" value="1"/>
</dbReference>
<feature type="region of interest" description="Disordered" evidence="13">
    <location>
        <begin position="360"/>
        <end position="389"/>
    </location>
</feature>
<dbReference type="PROSITE" id="PS00107">
    <property type="entry name" value="PROTEIN_KINASE_ATP"/>
    <property type="match status" value="1"/>
</dbReference>
<evidence type="ECO:0000256" key="10">
    <source>
        <dbReference type="ARBA" id="ARBA00047899"/>
    </source>
</evidence>
<evidence type="ECO:0000256" key="7">
    <source>
        <dbReference type="ARBA" id="ARBA00022840"/>
    </source>
</evidence>
<dbReference type="InterPro" id="IPR013000">
    <property type="entry name" value="Ribosomal_uL4_euk/arc_CS"/>
</dbReference>
<dbReference type="GO" id="GO:0106310">
    <property type="term" value="F:protein serine kinase activity"/>
    <property type="evidence" value="ECO:0007669"/>
    <property type="project" value="RHEA"/>
</dbReference>
<dbReference type="FunFam" id="1.10.510.10:FF:000571">
    <property type="entry name" value="Maternal embryonic leucine zipper kinase"/>
    <property type="match status" value="1"/>
</dbReference>
<dbReference type="SUPFAM" id="SSF56112">
    <property type="entry name" value="Protein kinase-like (PK-like)"/>
    <property type="match status" value="1"/>
</dbReference>
<dbReference type="Gene3D" id="1.10.510.10">
    <property type="entry name" value="Transferase(Phosphotransferase) domain 1"/>
    <property type="match status" value="1"/>
</dbReference>
<dbReference type="PROSITE" id="PS00939">
    <property type="entry name" value="RIBOSOMAL_L1E"/>
    <property type="match status" value="1"/>
</dbReference>
<dbReference type="GO" id="GO:0005524">
    <property type="term" value="F:ATP binding"/>
    <property type="evidence" value="ECO:0007669"/>
    <property type="project" value="UniProtKB-UniRule"/>
</dbReference>
<feature type="region of interest" description="Disordered" evidence="13">
    <location>
        <begin position="818"/>
        <end position="845"/>
    </location>
</feature>
<dbReference type="InterPro" id="IPR008271">
    <property type="entry name" value="Ser/Thr_kinase_AS"/>
</dbReference>
<feature type="region of interest" description="Disordered" evidence="13">
    <location>
        <begin position="425"/>
        <end position="452"/>
    </location>
</feature>
<dbReference type="InterPro" id="IPR011009">
    <property type="entry name" value="Kinase-like_dom_sf"/>
</dbReference>
<evidence type="ECO:0000256" key="2">
    <source>
        <dbReference type="ARBA" id="ARBA00012513"/>
    </source>
</evidence>
<feature type="region of interest" description="Disordered" evidence="13">
    <location>
        <begin position="763"/>
        <end position="804"/>
    </location>
</feature>
<feature type="region of interest" description="Disordered" evidence="13">
    <location>
        <begin position="544"/>
        <end position="630"/>
    </location>
</feature>
<proteinExistence type="inferred from homology"/>
<feature type="compositionally biased region" description="Low complexity" evidence="13">
    <location>
        <begin position="1104"/>
        <end position="1118"/>
    </location>
</feature>
<dbReference type="InterPro" id="IPR001772">
    <property type="entry name" value="KA1_dom"/>
</dbReference>
<accession>A0A0B7NNM6</accession>
<evidence type="ECO:0000256" key="6">
    <source>
        <dbReference type="ARBA" id="ARBA00022777"/>
    </source>
</evidence>
<keyword evidence="6" id="KW-0418">Kinase</keyword>
<dbReference type="GO" id="GO:0005840">
    <property type="term" value="C:ribosome"/>
    <property type="evidence" value="ECO:0007669"/>
    <property type="project" value="UniProtKB-KW"/>
</dbReference>
<feature type="compositionally biased region" description="Polar residues" evidence="13">
    <location>
        <begin position="774"/>
        <end position="798"/>
    </location>
</feature>
<dbReference type="GO" id="GO:0006412">
    <property type="term" value="P:translation"/>
    <property type="evidence" value="ECO:0007669"/>
    <property type="project" value="InterPro"/>
</dbReference>
<feature type="compositionally biased region" description="Polar residues" evidence="13">
    <location>
        <begin position="918"/>
        <end position="942"/>
    </location>
</feature>
<feature type="compositionally biased region" description="Polar residues" evidence="13">
    <location>
        <begin position="894"/>
        <end position="906"/>
    </location>
</feature>
<feature type="region of interest" description="Disordered" evidence="13">
    <location>
        <begin position="1"/>
        <end position="20"/>
    </location>
</feature>
<dbReference type="PROSITE" id="PS00108">
    <property type="entry name" value="PROTEIN_KINASE_ST"/>
    <property type="match status" value="1"/>
</dbReference>
<dbReference type="PROSITE" id="PS50011">
    <property type="entry name" value="PROTEIN_KINASE_DOM"/>
    <property type="match status" value="1"/>
</dbReference>
<evidence type="ECO:0000256" key="8">
    <source>
        <dbReference type="ARBA" id="ARBA00022980"/>
    </source>
</evidence>
<dbReference type="SUPFAM" id="SSF52166">
    <property type="entry name" value="Ribosomal protein L4"/>
    <property type="match status" value="1"/>
</dbReference>
<evidence type="ECO:0000313" key="17">
    <source>
        <dbReference type="Proteomes" id="UP000054107"/>
    </source>
</evidence>
<dbReference type="InterPro" id="IPR025755">
    <property type="entry name" value="Ribos_uL4_C_dom"/>
</dbReference>